<keyword evidence="4" id="KW-1185">Reference proteome</keyword>
<sequence length="215" mass="21187">MSNRNAIRFGRRLARGALFAVLTVGLAALGAAPSALAEPGDGQSVRVTVPEHTMPPGQASLACAGAGGGSLGDNPTLHPGDELSCTGTGFAAGERVAMSLGAGRDLGTVDAGQDGTARRDISLPADLGAGRRTLTFEGGTSKRTASFAFTVTIVANVPIGPSDGGGGGSLPRTGASLIGFAGAGVGLIVIGGLLTAMGRRRTLRRALAAPGEERG</sequence>
<dbReference type="Proteomes" id="UP001230908">
    <property type="component" value="Unassembled WGS sequence"/>
</dbReference>
<proteinExistence type="predicted"/>
<keyword evidence="1" id="KW-1133">Transmembrane helix</keyword>
<name>A0ABU0ZXB2_9ACTN</name>
<evidence type="ECO:0000313" key="4">
    <source>
        <dbReference type="Proteomes" id="UP001230908"/>
    </source>
</evidence>
<dbReference type="EMBL" id="JAVHUY010000071">
    <property type="protein sequence ID" value="MDQ7911132.1"/>
    <property type="molecule type" value="Genomic_DNA"/>
</dbReference>
<protein>
    <recommendedName>
        <fullName evidence="5">Gram-positive cocci surface proteins LPxTG domain-containing protein</fullName>
    </recommendedName>
</protein>
<keyword evidence="2" id="KW-0732">Signal</keyword>
<dbReference type="RefSeq" id="WP_308718356.1">
    <property type="nucleotide sequence ID" value="NZ_JAVHUY010000071.1"/>
</dbReference>
<keyword evidence="1" id="KW-0812">Transmembrane</keyword>
<reference evidence="3 4" key="1">
    <citation type="submission" date="2023-08" db="EMBL/GenBank/DDBJ databases">
        <title>Phytohabitans sansha sp. nov., isolated from marine sediment.</title>
        <authorList>
            <person name="Zhao Y."/>
            <person name="Yi K."/>
        </authorList>
    </citation>
    <scope>NUCLEOTIDE SEQUENCE [LARGE SCALE GENOMIC DNA]</scope>
    <source>
        <strain evidence="3 4">ZYX-F-186</strain>
    </source>
</reference>
<keyword evidence="1" id="KW-0472">Membrane</keyword>
<feature type="chain" id="PRO_5046431842" description="Gram-positive cocci surface proteins LPxTG domain-containing protein" evidence="2">
    <location>
        <begin position="38"/>
        <end position="215"/>
    </location>
</feature>
<evidence type="ECO:0008006" key="5">
    <source>
        <dbReference type="Google" id="ProtNLM"/>
    </source>
</evidence>
<evidence type="ECO:0000256" key="2">
    <source>
        <dbReference type="SAM" id="SignalP"/>
    </source>
</evidence>
<evidence type="ECO:0000313" key="3">
    <source>
        <dbReference type="EMBL" id="MDQ7911132.1"/>
    </source>
</evidence>
<evidence type="ECO:0000256" key="1">
    <source>
        <dbReference type="SAM" id="Phobius"/>
    </source>
</evidence>
<accession>A0ABU0ZXB2</accession>
<gene>
    <name evidence="3" type="ORF">RB614_42250</name>
</gene>
<comment type="caution">
    <text evidence="3">The sequence shown here is derived from an EMBL/GenBank/DDBJ whole genome shotgun (WGS) entry which is preliminary data.</text>
</comment>
<feature type="transmembrane region" description="Helical" evidence="1">
    <location>
        <begin position="177"/>
        <end position="197"/>
    </location>
</feature>
<feature type="signal peptide" evidence="2">
    <location>
        <begin position="1"/>
        <end position="37"/>
    </location>
</feature>
<organism evidence="3 4">
    <name type="scientific">Phytohabitans maris</name>
    <dbReference type="NCBI Taxonomy" id="3071409"/>
    <lineage>
        <taxon>Bacteria</taxon>
        <taxon>Bacillati</taxon>
        <taxon>Actinomycetota</taxon>
        <taxon>Actinomycetes</taxon>
        <taxon>Micromonosporales</taxon>
        <taxon>Micromonosporaceae</taxon>
    </lineage>
</organism>